<dbReference type="EMBL" id="CAJVPV010013898">
    <property type="protein sequence ID" value="CAG8681064.1"/>
    <property type="molecule type" value="Genomic_DNA"/>
</dbReference>
<sequence length="42" mass="4757">MRIYPVFHVSILKPYKESPNEFSHAAPPSPVTIPGSDEPEYE</sequence>
<reference evidence="2" key="1">
    <citation type="submission" date="2021-06" db="EMBL/GenBank/DDBJ databases">
        <authorList>
            <person name="Kallberg Y."/>
            <person name="Tangrot J."/>
            <person name="Rosling A."/>
        </authorList>
    </citation>
    <scope>NUCLEOTIDE SEQUENCE</scope>
    <source>
        <strain evidence="2">CL551</strain>
    </source>
</reference>
<protein>
    <submittedName>
        <fullName evidence="2">633_t:CDS:1</fullName>
    </submittedName>
</protein>
<proteinExistence type="predicted"/>
<organism evidence="2 3">
    <name type="scientific">Acaulospora morrowiae</name>
    <dbReference type="NCBI Taxonomy" id="94023"/>
    <lineage>
        <taxon>Eukaryota</taxon>
        <taxon>Fungi</taxon>
        <taxon>Fungi incertae sedis</taxon>
        <taxon>Mucoromycota</taxon>
        <taxon>Glomeromycotina</taxon>
        <taxon>Glomeromycetes</taxon>
        <taxon>Diversisporales</taxon>
        <taxon>Acaulosporaceae</taxon>
        <taxon>Acaulospora</taxon>
    </lineage>
</organism>
<keyword evidence="3" id="KW-1185">Reference proteome</keyword>
<accession>A0A9N9EK88</accession>
<dbReference type="AlphaFoldDB" id="A0A9N9EK88"/>
<dbReference type="OrthoDB" id="2439357at2759"/>
<feature type="region of interest" description="Disordered" evidence="1">
    <location>
        <begin position="18"/>
        <end position="42"/>
    </location>
</feature>
<feature type="non-terminal residue" evidence="2">
    <location>
        <position position="42"/>
    </location>
</feature>
<dbReference type="Proteomes" id="UP000789342">
    <property type="component" value="Unassembled WGS sequence"/>
</dbReference>
<comment type="caution">
    <text evidence="2">The sequence shown here is derived from an EMBL/GenBank/DDBJ whole genome shotgun (WGS) entry which is preliminary data.</text>
</comment>
<evidence type="ECO:0000313" key="3">
    <source>
        <dbReference type="Proteomes" id="UP000789342"/>
    </source>
</evidence>
<name>A0A9N9EK88_9GLOM</name>
<gene>
    <name evidence="2" type="ORF">AMORRO_LOCUS11246</name>
</gene>
<evidence type="ECO:0000313" key="2">
    <source>
        <dbReference type="EMBL" id="CAG8681064.1"/>
    </source>
</evidence>
<evidence type="ECO:0000256" key="1">
    <source>
        <dbReference type="SAM" id="MobiDB-lite"/>
    </source>
</evidence>